<evidence type="ECO:0000313" key="2">
    <source>
        <dbReference type="Proteomes" id="UP001321741"/>
    </source>
</evidence>
<organism evidence="1 2">
    <name type="scientific">Lactobacillus xylocopicola</name>
    <dbReference type="NCBI Taxonomy" id="2976676"/>
    <lineage>
        <taxon>Bacteria</taxon>
        <taxon>Bacillati</taxon>
        <taxon>Bacillota</taxon>
        <taxon>Bacilli</taxon>
        <taxon>Lactobacillales</taxon>
        <taxon>Lactobacillaceae</taxon>
        <taxon>Lactobacillus</taxon>
    </lineage>
</organism>
<sequence>MNTKSNTLVSLRYTLDDDNNGLFQNVVQKGNVTTNNCYALQLHKGINYVFRTPLKGNMNFNKNSVLVLSGTACGHTQTFEYAGQKGAWFIEL</sequence>
<dbReference type="EMBL" id="AP026803">
    <property type="protein sequence ID" value="BDR61159.1"/>
    <property type="molecule type" value="Genomic_DNA"/>
</dbReference>
<accession>A0ABM8BJ33</accession>
<proteinExistence type="predicted"/>
<name>A0ABM8BJ33_9LACO</name>
<dbReference type="RefSeq" id="WP_317637385.1">
    <property type="nucleotide sequence ID" value="NZ_AP026803.1"/>
</dbReference>
<evidence type="ECO:0000313" key="1">
    <source>
        <dbReference type="EMBL" id="BDR61159.1"/>
    </source>
</evidence>
<reference evidence="1 2" key="1">
    <citation type="journal article" date="2023" name="Microbiol. Spectr.">
        <title>Symbiosis of Carpenter Bees with Uncharacterized Lactic Acid Bacteria Showing NAD Auxotrophy.</title>
        <authorList>
            <person name="Kawasaki S."/>
            <person name="Ozawa K."/>
            <person name="Mori T."/>
            <person name="Yamamoto A."/>
            <person name="Ito M."/>
            <person name="Ohkuma M."/>
            <person name="Sakamoto M."/>
            <person name="Matsutani M."/>
        </authorList>
    </citation>
    <scope>NUCLEOTIDE SEQUENCE [LARGE SCALE GENOMIC DNA]</scope>
    <source>
        <strain evidence="1 2">Kim32-2</strain>
    </source>
</reference>
<keyword evidence="2" id="KW-1185">Reference proteome</keyword>
<protein>
    <submittedName>
        <fullName evidence="1">Uncharacterized protein</fullName>
    </submittedName>
</protein>
<gene>
    <name evidence="1" type="ORF">KIM322_14200</name>
</gene>
<dbReference type="Proteomes" id="UP001321741">
    <property type="component" value="Chromosome"/>
</dbReference>